<dbReference type="EMBL" id="JAVHJO010000006">
    <property type="protein sequence ID" value="KAK6539750.1"/>
    <property type="molecule type" value="Genomic_DNA"/>
</dbReference>
<dbReference type="AlphaFoldDB" id="A0AAV9XCD6"/>
<dbReference type="Pfam" id="PF07217">
    <property type="entry name" value="Het-C"/>
    <property type="match status" value="1"/>
</dbReference>
<feature type="compositionally biased region" description="Basic residues" evidence="1">
    <location>
        <begin position="770"/>
        <end position="779"/>
    </location>
</feature>
<feature type="compositionally biased region" description="Basic and acidic residues" evidence="1">
    <location>
        <begin position="809"/>
        <end position="822"/>
    </location>
</feature>
<feature type="signal peptide" evidence="2">
    <location>
        <begin position="1"/>
        <end position="25"/>
    </location>
</feature>
<dbReference type="PANTHER" id="PTHR14905">
    <property type="entry name" value="NG37"/>
    <property type="match status" value="1"/>
</dbReference>
<evidence type="ECO:0000313" key="3">
    <source>
        <dbReference type="EMBL" id="KAK6539750.1"/>
    </source>
</evidence>
<name>A0AAV9XCD6_9PEZI</name>
<evidence type="ECO:0000256" key="1">
    <source>
        <dbReference type="SAM" id="MobiDB-lite"/>
    </source>
</evidence>
<feature type="compositionally biased region" description="Basic and acidic residues" evidence="1">
    <location>
        <begin position="678"/>
        <end position="728"/>
    </location>
</feature>
<dbReference type="Proteomes" id="UP001365542">
    <property type="component" value="Unassembled WGS sequence"/>
</dbReference>
<feature type="compositionally biased region" description="Basic and acidic residues" evidence="1">
    <location>
        <begin position="735"/>
        <end position="769"/>
    </location>
</feature>
<organism evidence="3 4">
    <name type="scientific">Orbilia ellipsospora</name>
    <dbReference type="NCBI Taxonomy" id="2528407"/>
    <lineage>
        <taxon>Eukaryota</taxon>
        <taxon>Fungi</taxon>
        <taxon>Dikarya</taxon>
        <taxon>Ascomycota</taxon>
        <taxon>Pezizomycotina</taxon>
        <taxon>Orbiliomycetes</taxon>
        <taxon>Orbiliales</taxon>
        <taxon>Orbiliaceae</taxon>
        <taxon>Orbilia</taxon>
    </lineage>
</organism>
<reference evidence="3 4" key="1">
    <citation type="submission" date="2019-10" db="EMBL/GenBank/DDBJ databases">
        <authorList>
            <person name="Palmer J.M."/>
        </authorList>
    </citation>
    <scope>NUCLEOTIDE SEQUENCE [LARGE SCALE GENOMIC DNA]</scope>
    <source>
        <strain evidence="3 4">TWF694</strain>
    </source>
</reference>
<dbReference type="PANTHER" id="PTHR14905:SF7">
    <property type="entry name" value="VON WILLEBRAND FACTOR A DOMAIN-CONTAINING PROTEIN 7"/>
    <property type="match status" value="1"/>
</dbReference>
<feature type="compositionally biased region" description="Gly residues" evidence="1">
    <location>
        <begin position="387"/>
        <end position="396"/>
    </location>
</feature>
<feature type="chain" id="PRO_5043911752" description="Het-C-domain-containing protein" evidence="2">
    <location>
        <begin position="26"/>
        <end position="980"/>
    </location>
</feature>
<feature type="region of interest" description="Disordered" evidence="1">
    <location>
        <begin position="304"/>
        <end position="327"/>
    </location>
</feature>
<protein>
    <recommendedName>
        <fullName evidence="5">Het-C-domain-containing protein</fullName>
    </recommendedName>
</protein>
<feature type="compositionally biased region" description="Acidic residues" evidence="1">
    <location>
        <begin position="783"/>
        <end position="796"/>
    </location>
</feature>
<accession>A0AAV9XCD6</accession>
<keyword evidence="2" id="KW-0732">Signal</keyword>
<dbReference type="InterPro" id="IPR052577">
    <property type="entry name" value="VWA7"/>
</dbReference>
<feature type="region of interest" description="Disordered" evidence="1">
    <location>
        <begin position="370"/>
        <end position="396"/>
    </location>
</feature>
<feature type="region of interest" description="Disordered" evidence="1">
    <location>
        <begin position="667"/>
        <end position="932"/>
    </location>
</feature>
<evidence type="ECO:0000256" key="2">
    <source>
        <dbReference type="SAM" id="SignalP"/>
    </source>
</evidence>
<feature type="region of interest" description="Disordered" evidence="1">
    <location>
        <begin position="589"/>
        <end position="646"/>
    </location>
</feature>
<gene>
    <name evidence="3" type="ORF">TWF694_009946</name>
</gene>
<proteinExistence type="predicted"/>
<evidence type="ECO:0008006" key="5">
    <source>
        <dbReference type="Google" id="ProtNLM"/>
    </source>
</evidence>
<comment type="caution">
    <text evidence="3">The sequence shown here is derived from an EMBL/GenBank/DDBJ whole genome shotgun (WGS) entry which is preliminary data.</text>
</comment>
<feature type="compositionally biased region" description="Basic and acidic residues" evidence="1">
    <location>
        <begin position="610"/>
        <end position="625"/>
    </location>
</feature>
<evidence type="ECO:0000313" key="4">
    <source>
        <dbReference type="Proteomes" id="UP001365542"/>
    </source>
</evidence>
<dbReference type="InterPro" id="IPR010816">
    <property type="entry name" value="Het-C"/>
</dbReference>
<feature type="compositionally biased region" description="Polar residues" evidence="1">
    <location>
        <begin position="899"/>
        <end position="908"/>
    </location>
</feature>
<sequence length="980" mass="106926">MSNTSWRPWVAFLILLVFAVGPAAAFGAGNIASISKVEGKNFRHGDIEDILKTLAFLKGGKWTSKQVKRVYFGNWLRDYSQALDVGTLKGAPAGTIRILVAVLGFLSFGFATEEFEVTDQRLGVYRPEEHIDNPKNYADNLDARAYDPRLRPPVMPVELAVDPATGMKNYIANEQGGWATSAGYVKYSLDRSIHFGRLYTSGGPGLRGKSEDLCEALRCLGQALHTMEDFSAHSNYCELVLRELGFDAFPHVGKATEITLNGRRVFPLVTGTFGSTDFLHSVLGEAQDKLTQNELEELDLAMAEAEAEDKKRTSSSSRGFGGSGGSNSDGEILSALLSQLPGTQGLGEECSRLQADSDAQSFANMNLGSGTRAAYGGPPSGPQGVPGQQGSGGGIGGAISAYNPDALMQRVWPILQFRDRVFRAIEAAIEKVPGLVDVVEKISELLSVFIFSLLAPILRPVIEQVALELKKGSSGVLTSSADTQFEPWTDPHCTDPTHSLLSKDHFSNRLNEPCGHIAQAVVKYVVPRIVFAWENPNTPSQMVLDDVVRIFHHPAMRDPKLELHASMFKAVQDWVNRLPDRGARLNAALSSDGVRTGKNHTDGVVGGGHDGGHGKVKGSDLDKAQGRVKKKKSSGGSSDPFSQIAGAIGGQPLQNILGSLLGGAAGAGVASDYSGKPAKKDKYSRDYEDYDRYEKKSEKKDKYDKYDDYDKRERERRKSKDYDYDKSEKKHKSKEKKEKVKDDEYYRRKAERKARKERERAEGYGDRDRERKHRHKHKSRDAGDDDDDDDDSDDSDDSRGGYKSPSKYKSYDDPYKSSRAVDQEAYPPQQGYQQSHDQYAGGYGYPQQQAAPTGYYGGETRGSEQYPGSPGGYGQQQYGGMPGAFPGEPGYHSAPYPTGNAQPYNTGSGYVIGSDGTVGRERDYDYDYSSGRDVNYPDESAYGAPAPTQDFGYISGGYGSYSGGGGGGGQTHNYSSGYGY</sequence>
<keyword evidence="4" id="KW-1185">Reference proteome</keyword>